<dbReference type="EMBL" id="CAQQ02082892">
    <property type="status" value="NOT_ANNOTATED_CDS"/>
    <property type="molecule type" value="Genomic_DNA"/>
</dbReference>
<dbReference type="EnsemblMetazoa" id="MESCA011060-RA">
    <property type="protein sequence ID" value="MESCA011060-PA"/>
    <property type="gene ID" value="MESCA011060"/>
</dbReference>
<reference evidence="1" key="2">
    <citation type="submission" date="2015-06" db="UniProtKB">
        <authorList>
            <consortium name="EnsemblMetazoa"/>
        </authorList>
    </citation>
    <scope>IDENTIFICATION</scope>
</reference>
<organism evidence="1 2">
    <name type="scientific">Megaselia scalaris</name>
    <name type="common">Humpbacked fly</name>
    <name type="synonym">Phora scalaris</name>
    <dbReference type="NCBI Taxonomy" id="36166"/>
    <lineage>
        <taxon>Eukaryota</taxon>
        <taxon>Metazoa</taxon>
        <taxon>Ecdysozoa</taxon>
        <taxon>Arthropoda</taxon>
        <taxon>Hexapoda</taxon>
        <taxon>Insecta</taxon>
        <taxon>Pterygota</taxon>
        <taxon>Neoptera</taxon>
        <taxon>Endopterygota</taxon>
        <taxon>Diptera</taxon>
        <taxon>Brachycera</taxon>
        <taxon>Muscomorpha</taxon>
        <taxon>Platypezoidea</taxon>
        <taxon>Phoridae</taxon>
        <taxon>Megaseliini</taxon>
        <taxon>Megaselia</taxon>
    </lineage>
</organism>
<sequence length="67" mass="7981">VLNPLDAICDIKRRDAICVSNLKTAKRVEKDILAERPDVKIFLPFRFYVYRPEDLFIPNTYNTYLEF</sequence>
<reference evidence="2" key="1">
    <citation type="submission" date="2013-02" db="EMBL/GenBank/DDBJ databases">
        <authorList>
            <person name="Hughes D."/>
        </authorList>
    </citation>
    <scope>NUCLEOTIDE SEQUENCE</scope>
    <source>
        <strain>Durham</strain>
        <strain evidence="2">NC isolate 2 -- Noor lab</strain>
    </source>
</reference>
<dbReference type="Proteomes" id="UP000015102">
    <property type="component" value="Unassembled WGS sequence"/>
</dbReference>
<dbReference type="HOGENOM" id="CLU_2819935_0_0_1"/>
<keyword evidence="2" id="KW-1185">Reference proteome</keyword>
<dbReference type="EMBL" id="CAQQ02082893">
    <property type="status" value="NOT_ANNOTATED_CDS"/>
    <property type="molecule type" value="Genomic_DNA"/>
</dbReference>
<accession>T1H459</accession>
<evidence type="ECO:0000313" key="1">
    <source>
        <dbReference type="EnsemblMetazoa" id="MESCA011060-PA"/>
    </source>
</evidence>
<proteinExistence type="predicted"/>
<protein>
    <submittedName>
        <fullName evidence="1">Uncharacterized protein</fullName>
    </submittedName>
</protein>
<name>T1H459_MEGSC</name>
<dbReference type="AlphaFoldDB" id="T1H459"/>
<evidence type="ECO:0000313" key="2">
    <source>
        <dbReference type="Proteomes" id="UP000015102"/>
    </source>
</evidence>
<dbReference type="STRING" id="36166.T1H459"/>